<name>A0A183FG70_HELPZ</name>
<protein>
    <submittedName>
        <fullName evidence="2 4">Uncharacterized protein</fullName>
    </submittedName>
</protein>
<accession>A0A3P8AL90</accession>
<dbReference type="AlphaFoldDB" id="A0A183FG70"/>
<evidence type="ECO:0000313" key="3">
    <source>
        <dbReference type="Proteomes" id="UP000050761"/>
    </source>
</evidence>
<evidence type="ECO:0000256" key="1">
    <source>
        <dbReference type="SAM" id="MobiDB-lite"/>
    </source>
</evidence>
<keyword evidence="3" id="KW-1185">Reference proteome</keyword>
<reference evidence="4" key="2">
    <citation type="submission" date="2019-09" db="UniProtKB">
        <authorList>
            <consortium name="WormBaseParasite"/>
        </authorList>
    </citation>
    <scope>IDENTIFICATION</scope>
</reference>
<dbReference type="Proteomes" id="UP000050761">
    <property type="component" value="Unassembled WGS sequence"/>
</dbReference>
<sequence>MCSQSARGEPKWLCCASRIERNRALISRLVSQRRVQYDDEGEDDEKTARRDSGAAAGEVPASDEGLDEVMQFRCRDSSFQSARVLVIVESGLIRLWSRPTSAIVHSKMQLNVALTGFPSSPWRMNVSCSHMRGRISVTAPRRRPRGGHSRPISAIPGQFRIILSFSLFAQDNQEISGFLGTTTLTCHSWADKGKKST</sequence>
<reference evidence="2 3" key="1">
    <citation type="submission" date="2018-11" db="EMBL/GenBank/DDBJ databases">
        <authorList>
            <consortium name="Pathogen Informatics"/>
        </authorList>
    </citation>
    <scope>NUCLEOTIDE SEQUENCE [LARGE SCALE GENOMIC DNA]</scope>
</reference>
<feature type="region of interest" description="Disordered" evidence="1">
    <location>
        <begin position="36"/>
        <end position="62"/>
    </location>
</feature>
<gene>
    <name evidence="2" type="ORF">HPBE_LOCUS5620</name>
</gene>
<dbReference type="WBParaSite" id="HPBE_0000561901-mRNA-1">
    <property type="protein sequence ID" value="HPBE_0000561901-mRNA-1"/>
    <property type="gene ID" value="HPBE_0000561901"/>
</dbReference>
<organism evidence="3 4">
    <name type="scientific">Heligmosomoides polygyrus</name>
    <name type="common">Parasitic roundworm</name>
    <dbReference type="NCBI Taxonomy" id="6339"/>
    <lineage>
        <taxon>Eukaryota</taxon>
        <taxon>Metazoa</taxon>
        <taxon>Ecdysozoa</taxon>
        <taxon>Nematoda</taxon>
        <taxon>Chromadorea</taxon>
        <taxon>Rhabditida</taxon>
        <taxon>Rhabditina</taxon>
        <taxon>Rhabditomorpha</taxon>
        <taxon>Strongyloidea</taxon>
        <taxon>Heligmosomidae</taxon>
        <taxon>Heligmosomoides</taxon>
    </lineage>
</organism>
<evidence type="ECO:0000313" key="4">
    <source>
        <dbReference type="WBParaSite" id="HPBE_0000561901-mRNA-1"/>
    </source>
</evidence>
<dbReference type="EMBL" id="UZAH01025507">
    <property type="protein sequence ID" value="VDO65238.1"/>
    <property type="molecule type" value="Genomic_DNA"/>
</dbReference>
<proteinExistence type="predicted"/>
<accession>A0A183FG70</accession>
<evidence type="ECO:0000313" key="2">
    <source>
        <dbReference type="EMBL" id="VDO65238.1"/>
    </source>
</evidence>